<feature type="transmembrane region" description="Helical" evidence="1">
    <location>
        <begin position="301"/>
        <end position="320"/>
    </location>
</feature>
<dbReference type="Proteomes" id="UP000600365">
    <property type="component" value="Unassembled WGS sequence"/>
</dbReference>
<comment type="caution">
    <text evidence="4">The sequence shown here is derived from an EMBL/GenBank/DDBJ whole genome shotgun (WGS) entry which is preliminary data.</text>
</comment>
<sequence>MPHGVSASVPSAEVLTEDHPFRRSPTGRLIGLDLARGLAILGMFAAHVGPEPSVGGPLGWVMEVARGRSSALFALLAGFTLILLMGRPQPRTGRSGRQAMGRVLIRAALLIAAGYALTALDTSIDVILSFYGLLFVLALPLYRLRAATLAVIAASTALVMPQVLYLLRASVEGGSWADTVIVHDPLARITDSDGILGLFVTGDYPVLTWLPFILAGMAVAKFDLTRSRALAGMALSGAALAVLGYGGSWLALHLIPGAQAAVSAATDGGPAASAWWSDAVGEEPTAGVPAWLLVAAPHSQTTWSILGNTGVALGVLAACIMATNRSASLRWLATPVIAVGSVSLTVYVGHIIAIKALGTDDMPDSAALPILLGFSAVAMLLALGWTRLFRRGPLEYMFYAATTPVHLIH</sequence>
<accession>A0A918D892</accession>
<dbReference type="PANTHER" id="PTHR30590:SF3">
    <property type="entry name" value="HYPOTHETICAL MEMBRANE SPANNING PROTEIN"/>
    <property type="match status" value="1"/>
</dbReference>
<feature type="domain" description="DUF418" evidence="2">
    <location>
        <begin position="294"/>
        <end position="399"/>
    </location>
</feature>
<evidence type="ECO:0000313" key="5">
    <source>
        <dbReference type="Proteomes" id="UP000600365"/>
    </source>
</evidence>
<evidence type="ECO:0000259" key="2">
    <source>
        <dbReference type="Pfam" id="PF04235"/>
    </source>
</evidence>
<proteinExistence type="predicted"/>
<evidence type="ECO:0008006" key="6">
    <source>
        <dbReference type="Google" id="ProtNLM"/>
    </source>
</evidence>
<dbReference type="InterPro" id="IPR052529">
    <property type="entry name" value="Bact_Transport_Assoc"/>
</dbReference>
<dbReference type="Pfam" id="PF07786">
    <property type="entry name" value="HGSNAT_cat"/>
    <property type="match status" value="1"/>
</dbReference>
<organism evidence="4 5">
    <name type="scientific">Streptomyces albiflavescens</name>
    <dbReference type="NCBI Taxonomy" id="1623582"/>
    <lineage>
        <taxon>Bacteria</taxon>
        <taxon>Bacillati</taxon>
        <taxon>Actinomycetota</taxon>
        <taxon>Actinomycetes</taxon>
        <taxon>Kitasatosporales</taxon>
        <taxon>Streptomycetaceae</taxon>
        <taxon>Streptomyces</taxon>
    </lineage>
</organism>
<evidence type="ECO:0000259" key="3">
    <source>
        <dbReference type="Pfam" id="PF07786"/>
    </source>
</evidence>
<dbReference type="Pfam" id="PF04235">
    <property type="entry name" value="DUF418"/>
    <property type="match status" value="1"/>
</dbReference>
<keyword evidence="1" id="KW-0472">Membrane</keyword>
<evidence type="ECO:0000313" key="4">
    <source>
        <dbReference type="EMBL" id="GGN80150.1"/>
    </source>
</evidence>
<feature type="transmembrane region" description="Helical" evidence="1">
    <location>
        <begin position="204"/>
        <end position="222"/>
    </location>
</feature>
<feature type="transmembrane region" description="Helical" evidence="1">
    <location>
        <begin position="229"/>
        <end position="252"/>
    </location>
</feature>
<protein>
    <recommendedName>
        <fullName evidence="6">Heparan-alpha-glucosaminide N-acetyltransferase catalytic domain-containing protein</fullName>
    </recommendedName>
</protein>
<feature type="domain" description="Heparan-alpha-glucosaminide N-acetyltransferase catalytic" evidence="3">
    <location>
        <begin position="28"/>
        <end position="229"/>
    </location>
</feature>
<dbReference type="EMBL" id="BMMM01000013">
    <property type="protein sequence ID" value="GGN80150.1"/>
    <property type="molecule type" value="Genomic_DNA"/>
</dbReference>
<feature type="transmembrane region" description="Helical" evidence="1">
    <location>
        <begin position="123"/>
        <end position="142"/>
    </location>
</feature>
<keyword evidence="1" id="KW-1133">Transmembrane helix</keyword>
<dbReference type="PANTHER" id="PTHR30590">
    <property type="entry name" value="INNER MEMBRANE PROTEIN"/>
    <property type="match status" value="1"/>
</dbReference>
<feature type="transmembrane region" description="Helical" evidence="1">
    <location>
        <begin position="149"/>
        <end position="167"/>
    </location>
</feature>
<feature type="transmembrane region" description="Helical" evidence="1">
    <location>
        <begin position="366"/>
        <end position="389"/>
    </location>
</feature>
<dbReference type="InterPro" id="IPR012429">
    <property type="entry name" value="HGSNAT_cat"/>
</dbReference>
<evidence type="ECO:0000256" key="1">
    <source>
        <dbReference type="SAM" id="Phobius"/>
    </source>
</evidence>
<gene>
    <name evidence="4" type="ORF">GCM10011579_065400</name>
</gene>
<keyword evidence="5" id="KW-1185">Reference proteome</keyword>
<reference evidence="4 5" key="1">
    <citation type="journal article" date="2014" name="Int. J. Syst. Evol. Microbiol.">
        <title>Complete genome sequence of Corynebacterium casei LMG S-19264T (=DSM 44701T), isolated from a smear-ripened cheese.</title>
        <authorList>
            <consortium name="US DOE Joint Genome Institute (JGI-PGF)"/>
            <person name="Walter F."/>
            <person name="Albersmeier A."/>
            <person name="Kalinowski J."/>
            <person name="Ruckert C."/>
        </authorList>
    </citation>
    <scope>NUCLEOTIDE SEQUENCE [LARGE SCALE GENOMIC DNA]</scope>
    <source>
        <strain evidence="4 5">CGMCC 4.7111</strain>
    </source>
</reference>
<dbReference type="InterPro" id="IPR007349">
    <property type="entry name" value="DUF418"/>
</dbReference>
<feature type="transmembrane region" description="Helical" evidence="1">
    <location>
        <begin position="99"/>
        <end position="117"/>
    </location>
</feature>
<dbReference type="RefSeq" id="WP_189189696.1">
    <property type="nucleotide sequence ID" value="NZ_BMMM01000013.1"/>
</dbReference>
<name>A0A918D892_9ACTN</name>
<feature type="transmembrane region" description="Helical" evidence="1">
    <location>
        <begin position="69"/>
        <end position="87"/>
    </location>
</feature>
<keyword evidence="1" id="KW-0812">Transmembrane</keyword>
<feature type="transmembrane region" description="Helical" evidence="1">
    <location>
        <begin position="332"/>
        <end position="354"/>
    </location>
</feature>
<dbReference type="AlphaFoldDB" id="A0A918D892"/>